<evidence type="ECO:0008006" key="4">
    <source>
        <dbReference type="Google" id="ProtNLM"/>
    </source>
</evidence>
<evidence type="ECO:0000313" key="2">
    <source>
        <dbReference type="EMBL" id="BDB52817.1"/>
    </source>
</evidence>
<gene>
    <name evidence="2" type="ORF">GENT11_11290</name>
</gene>
<dbReference type="SUPFAM" id="SSF103515">
    <property type="entry name" value="Autotransporter"/>
    <property type="match status" value="1"/>
</dbReference>
<dbReference type="InterPro" id="IPR036709">
    <property type="entry name" value="Autotransporte_beta_dom_sf"/>
</dbReference>
<keyword evidence="3" id="KW-1185">Reference proteome</keyword>
<reference evidence="2 3" key="1">
    <citation type="journal article" date="2022" name="Int. J. Syst. Evol. Microbiol.">
        <title>Flavobacterium ammonificans sp. nov. and Flavobacterium ammoniigenes sp. nov., ammonifying bacteria isolated from surface river water.</title>
        <authorList>
            <person name="Watanabe K."/>
            <person name="Kitamura T."/>
            <person name="Ogata Y."/>
            <person name="Shindo C."/>
            <person name="Suda W."/>
        </authorList>
    </citation>
    <scope>NUCLEOTIDE SEQUENCE [LARGE SCALE GENOMIC DNA]</scope>
    <source>
        <strain evidence="2 3">GENT11</strain>
    </source>
</reference>
<evidence type="ECO:0000256" key="1">
    <source>
        <dbReference type="SAM" id="SignalP"/>
    </source>
</evidence>
<organism evidence="2 3">
    <name type="scientific">Flavobacterium ammonificans</name>
    <dbReference type="NCBI Taxonomy" id="1751056"/>
    <lineage>
        <taxon>Bacteria</taxon>
        <taxon>Pseudomonadati</taxon>
        <taxon>Bacteroidota</taxon>
        <taxon>Flavobacteriia</taxon>
        <taxon>Flavobacteriales</taxon>
        <taxon>Flavobacteriaceae</taxon>
        <taxon>Flavobacterium</taxon>
    </lineage>
</organism>
<accession>A0ABM7V223</accession>
<proteinExistence type="predicted"/>
<evidence type="ECO:0000313" key="3">
    <source>
        <dbReference type="Proteomes" id="UP001319865"/>
    </source>
</evidence>
<feature type="chain" id="PRO_5045194850" description="DUF3575 domain-containing protein" evidence="1">
    <location>
        <begin position="20"/>
        <end position="174"/>
    </location>
</feature>
<reference evidence="2 3" key="2">
    <citation type="journal article" date="2022" name="Microorganisms">
        <title>Complete Genome Sequences of Two Flavobacterium ammonificans Strains and a Flavobacterium ammoniigenes Strain of Ammonifying Bacterioplankton Isolated from Surface River Water.</title>
        <authorList>
            <person name="Suda W."/>
            <person name="Ogata Y."/>
            <person name="Shindo C."/>
            <person name="Watanabe K."/>
        </authorList>
    </citation>
    <scope>NUCLEOTIDE SEQUENCE [LARGE SCALE GENOMIC DNA]</scope>
    <source>
        <strain evidence="2 3">GENT11</strain>
    </source>
</reference>
<name>A0ABM7V223_9FLAO</name>
<dbReference type="EMBL" id="AP025183">
    <property type="protein sequence ID" value="BDB52817.1"/>
    <property type="molecule type" value="Genomic_DNA"/>
</dbReference>
<keyword evidence="1" id="KW-0732">Signal</keyword>
<sequence length="174" mass="18553">MKKIILSAFAVLVFGFTNAQENIIKANPLSLLGGTDLVSFEHKIGDNTSLLFGVGVGGFKIGESKYSNLGGEIQYRYYFDEALKGFYAGGQAGYSAGKVKTEFGSIISSETNFGALKIGAKGGYQWVWGSGFSLDLNLGLAYNNFSYKDSSSSFSTLKASGVLPNFGFALGYAF</sequence>
<dbReference type="RefSeq" id="WP_229328793.1">
    <property type="nucleotide sequence ID" value="NZ_AP025183.1"/>
</dbReference>
<dbReference type="Pfam" id="PF12099">
    <property type="entry name" value="DUF3575"/>
    <property type="match status" value="1"/>
</dbReference>
<feature type="signal peptide" evidence="1">
    <location>
        <begin position="1"/>
        <end position="19"/>
    </location>
</feature>
<dbReference type="InterPro" id="IPR021958">
    <property type="entry name" value="DUF3575"/>
</dbReference>
<dbReference type="Proteomes" id="UP001319865">
    <property type="component" value="Chromosome"/>
</dbReference>
<protein>
    <recommendedName>
        <fullName evidence="4">DUF3575 domain-containing protein</fullName>
    </recommendedName>
</protein>